<comment type="caution">
    <text evidence="1">The sequence shown here is derived from an EMBL/GenBank/DDBJ whole genome shotgun (WGS) entry which is preliminary data.</text>
</comment>
<organism evidence="1 2">
    <name type="scientific">Flavonifractor plautii ATCC 29863</name>
    <dbReference type="NCBI Taxonomy" id="411475"/>
    <lineage>
        <taxon>Bacteria</taxon>
        <taxon>Bacillati</taxon>
        <taxon>Bacillota</taxon>
        <taxon>Clostridia</taxon>
        <taxon>Eubacteriales</taxon>
        <taxon>Oscillospiraceae</taxon>
        <taxon>Flavonifractor</taxon>
    </lineage>
</organism>
<dbReference type="HOGENOM" id="CLU_3290027_0_0_9"/>
<evidence type="ECO:0000313" key="1">
    <source>
        <dbReference type="EMBL" id="EHM54719.1"/>
    </source>
</evidence>
<reference evidence="1 2" key="1">
    <citation type="submission" date="2011-08" db="EMBL/GenBank/DDBJ databases">
        <authorList>
            <person name="Weinstock G."/>
            <person name="Sodergren E."/>
            <person name="Clifton S."/>
            <person name="Fulton L."/>
            <person name="Fulton B."/>
            <person name="Courtney L."/>
            <person name="Fronick C."/>
            <person name="Harrison M."/>
            <person name="Strong C."/>
            <person name="Farmer C."/>
            <person name="Delahaunty K."/>
            <person name="Markovic C."/>
            <person name="Hall O."/>
            <person name="Minx P."/>
            <person name="Tomlinson C."/>
            <person name="Mitreva M."/>
            <person name="Hou S."/>
            <person name="Chen J."/>
            <person name="Wollam A."/>
            <person name="Pepin K.H."/>
            <person name="Johnson M."/>
            <person name="Bhonagiri V."/>
            <person name="Zhang X."/>
            <person name="Suruliraj S."/>
            <person name="Warren W."/>
            <person name="Chinwalla A."/>
            <person name="Mardis E.R."/>
            <person name="Wilson R.K."/>
        </authorList>
    </citation>
    <scope>NUCLEOTIDE SEQUENCE [LARGE SCALE GENOMIC DNA]</scope>
    <source>
        <strain evidence="1 2">ATCC 29863</strain>
    </source>
</reference>
<name>G9YLL8_FLAPL</name>
<accession>G9YLL8</accession>
<gene>
    <name evidence="1" type="ORF">HMPREF0372_00384</name>
</gene>
<protein>
    <submittedName>
        <fullName evidence="1">Uncharacterized protein</fullName>
    </submittedName>
</protein>
<sequence length="40" mass="4744">MKITAFSYSCNGLQSIRQTWHRNCYLMRRKQRPPAESKGV</sequence>
<proteinExistence type="predicted"/>
<dbReference type="Proteomes" id="UP000004459">
    <property type="component" value="Unassembled WGS sequence"/>
</dbReference>
<evidence type="ECO:0000313" key="2">
    <source>
        <dbReference type="Proteomes" id="UP000004459"/>
    </source>
</evidence>
<dbReference type="EMBL" id="AGCK01000028">
    <property type="protein sequence ID" value="EHM54719.1"/>
    <property type="molecule type" value="Genomic_DNA"/>
</dbReference>
<dbReference type="AlphaFoldDB" id="G9YLL8"/>